<protein>
    <submittedName>
        <fullName evidence="2">Uncharacterized protein</fullName>
    </submittedName>
</protein>
<keyword evidence="3" id="KW-1185">Reference proteome</keyword>
<dbReference type="Proteomes" id="UP000600026">
    <property type="component" value="Unassembled WGS sequence"/>
</dbReference>
<keyword evidence="1" id="KW-1133">Transmembrane helix</keyword>
<keyword evidence="1" id="KW-0812">Transmembrane</keyword>
<accession>A0A919GUF3</accession>
<proteinExistence type="predicted"/>
<evidence type="ECO:0000313" key="3">
    <source>
        <dbReference type="Proteomes" id="UP000600026"/>
    </source>
</evidence>
<evidence type="ECO:0000256" key="1">
    <source>
        <dbReference type="SAM" id="Phobius"/>
    </source>
</evidence>
<dbReference type="AlphaFoldDB" id="A0A919GUF3"/>
<name>A0A919GUF3_9ACTN</name>
<reference evidence="2" key="1">
    <citation type="submission" date="2020-09" db="EMBL/GenBank/DDBJ databases">
        <title>Whole genome shotgun sequence of Streptomyces xanthophaeus NBRC 12829.</title>
        <authorList>
            <person name="Komaki H."/>
            <person name="Tamura T."/>
        </authorList>
    </citation>
    <scope>NUCLEOTIDE SEQUENCE</scope>
    <source>
        <strain evidence="2">NBRC 12829</strain>
    </source>
</reference>
<sequence length="213" mass="22161">MIRGRAVPIVTCMDTDSTPDAAAAGSPRRFNGCAVALLVLTVVVLLGAAALAEVVKGLEGDGQLDNGGTSGSVANPFAAGTTARYNDDLEVTVSRPRREASGTYRFTITYDNGTDEVLKPGGESSRSSVSTIGDAPVVVRPGKPLDDFVSDYDLTWLDQDAAAAALMPPLGKGKKRTVAVLVRPGGQGTPVTVEVHPPSGGFRETAYWQLTLD</sequence>
<gene>
    <name evidence="2" type="ORF">Sxan_01900</name>
</gene>
<comment type="caution">
    <text evidence="2">The sequence shown here is derived from an EMBL/GenBank/DDBJ whole genome shotgun (WGS) entry which is preliminary data.</text>
</comment>
<evidence type="ECO:0000313" key="2">
    <source>
        <dbReference type="EMBL" id="GHI82826.1"/>
    </source>
</evidence>
<keyword evidence="1" id="KW-0472">Membrane</keyword>
<dbReference type="EMBL" id="BNEE01000002">
    <property type="protein sequence ID" value="GHI82826.1"/>
    <property type="molecule type" value="Genomic_DNA"/>
</dbReference>
<organism evidence="2 3">
    <name type="scientific">Streptomyces xanthophaeus</name>
    <dbReference type="NCBI Taxonomy" id="67385"/>
    <lineage>
        <taxon>Bacteria</taxon>
        <taxon>Bacillati</taxon>
        <taxon>Actinomycetota</taxon>
        <taxon>Actinomycetes</taxon>
        <taxon>Kitasatosporales</taxon>
        <taxon>Streptomycetaceae</taxon>
        <taxon>Streptomyces</taxon>
    </lineage>
</organism>
<feature type="transmembrane region" description="Helical" evidence="1">
    <location>
        <begin position="34"/>
        <end position="55"/>
    </location>
</feature>